<dbReference type="Gene3D" id="1.10.620.20">
    <property type="entry name" value="Ribonucleotide Reductase, subunit A"/>
    <property type="match status" value="1"/>
</dbReference>
<dbReference type="EC" id="3.6.3.3" evidence="13"/>
<keyword evidence="13" id="KW-0378">Hydrolase</keyword>
<feature type="transmembrane region" description="Helical" evidence="11">
    <location>
        <begin position="747"/>
        <end position="769"/>
    </location>
</feature>
<comment type="similarity">
    <text evidence="2 11">Belongs to the cation transport ATPase (P-type) (TC 3.A.3) family. Type IB subfamily.</text>
</comment>
<dbReference type="InterPro" id="IPR027256">
    <property type="entry name" value="P-typ_ATPase_IB"/>
</dbReference>
<dbReference type="Pfam" id="PF00122">
    <property type="entry name" value="E1-E2_ATPase"/>
    <property type="match status" value="1"/>
</dbReference>
<dbReference type="SUPFAM" id="SSF56784">
    <property type="entry name" value="HAD-like"/>
    <property type="match status" value="1"/>
</dbReference>
<protein>
    <submittedName>
        <fullName evidence="13">Lead, cadmium, zinc and mercury transporting ATPase</fullName>
        <ecNumber evidence="13">3.6.3.3</ecNumber>
        <ecNumber evidence="13">3.6.3.5</ecNumber>
    </submittedName>
</protein>
<dbReference type="GO" id="GO:0043682">
    <property type="term" value="F:P-type divalent copper transporter activity"/>
    <property type="evidence" value="ECO:0007669"/>
    <property type="project" value="TreeGrafter"/>
</dbReference>
<dbReference type="InterPro" id="IPR023214">
    <property type="entry name" value="HAD_sf"/>
</dbReference>
<dbReference type="SUPFAM" id="SSF81653">
    <property type="entry name" value="Calcium ATPase, transduction domain A"/>
    <property type="match status" value="1"/>
</dbReference>
<evidence type="ECO:0000313" key="14">
    <source>
        <dbReference type="Proteomes" id="UP000031643"/>
    </source>
</evidence>
<dbReference type="InterPro" id="IPR023298">
    <property type="entry name" value="ATPase_P-typ_TM_dom_sf"/>
</dbReference>
<reference evidence="13 14" key="1">
    <citation type="submission" date="2014-09" db="EMBL/GenBank/DDBJ databases">
        <title>Genome sequencing of Methyloceanibacter caenitepidi Gela4.</title>
        <authorList>
            <person name="Takeuchi M."/>
            <person name="Susumu S."/>
            <person name="Kamagata Y."/>
            <person name="Oshima K."/>
            <person name="Hattori M."/>
            <person name="Iwasaki W."/>
        </authorList>
    </citation>
    <scope>NUCLEOTIDE SEQUENCE [LARGE SCALE GENOMIC DNA]</scope>
    <source>
        <strain evidence="13 14">Gela4</strain>
    </source>
</reference>
<sequence>MTDQKPQPSETAVDPVCGMTVDLQAGKPTTEHDGEHYHFCSKGCLKKFTADPERYLGGAPEPEPAPPGTLYTCPMHPEIVQEGPGACPICGMALEPMGVPAEDAPNEELIDFTRRLWVAAPLAFIVAAIEMSAHAFGLDLLPFLEPHAKQWLLFALATPVVLWCGWPFFVRGVQSLRTGHLNMFTLIGLGTGAAYLYSVVGTFAPHLFPESMRGAHGLVPVYFEAAAVIVALVLLGQVLELRAREKTGGAIRALLDLAPKTALRVLKSGDTETIPLAEVQVGDILRVRPGDQVPIDGTVIDGRSQVDESMLTGEPVPVAKGQNDTVTGGTLNGTGSFDMRVDRTGAETTLSQVVHMVAEAQRSRAPIQGLADAVAGYFVPGVIAIAVIAFIVWLLVGPPPQLAYALVAAVSVLIIACPCALGLATPISIMVATGRGAQAGVLIRNAAGLERLAKVDTLVVDKTGTLTEGKPALTDIAAVNGYTESKVLSIAAALESGSEHPLAVAILKGASDKGVKVEKARDFEAVTGQGVIGRVGGNIGGHAARLGNSQLMDEHRINILDVKDSVTRLRKEGKTVVYLAVDNRLAGIVAVADPIRESAKDSIATLHGLGLRIVMATGDNITTARSVAEQLGVDEVHAGLTPGEKLELVEELQKQGAVVAMAGDGINDAPALAKADVGIAMGTGADVAVESADMTLLKSDLRGVARGVKLARATMRNIKQNLFFAFCYNVIGVPIAAGVLYPVAGIVLSPMIAAAAMSLSSVSVVGNALRLRRVDL</sequence>
<dbReference type="InterPro" id="IPR007029">
    <property type="entry name" value="YHS_dom"/>
</dbReference>
<dbReference type="EC" id="3.6.3.5" evidence="13"/>
<dbReference type="PRINTS" id="PR00119">
    <property type="entry name" value="CATATPASE"/>
</dbReference>
<name>A0A0A8K7J5_9HYPH</name>
<dbReference type="PROSITE" id="PS00154">
    <property type="entry name" value="ATPASE_E1_E2"/>
    <property type="match status" value="1"/>
</dbReference>
<dbReference type="Gene3D" id="3.40.1110.10">
    <property type="entry name" value="Calcium-transporting ATPase, cytoplasmic domain N"/>
    <property type="match status" value="1"/>
</dbReference>
<accession>A0A0A8K7J5</accession>
<dbReference type="SUPFAM" id="SSF81665">
    <property type="entry name" value="Calcium ATPase, transmembrane domain M"/>
    <property type="match status" value="1"/>
</dbReference>
<evidence type="ECO:0000256" key="9">
    <source>
        <dbReference type="ARBA" id="ARBA00022989"/>
    </source>
</evidence>
<dbReference type="NCBIfam" id="TIGR01525">
    <property type="entry name" value="ATPase-IB_hvy"/>
    <property type="match status" value="1"/>
</dbReference>
<dbReference type="InterPro" id="IPR008250">
    <property type="entry name" value="ATPase_P-typ_transduc_dom_A_sf"/>
</dbReference>
<dbReference type="InterPro" id="IPR018303">
    <property type="entry name" value="ATPase_P-typ_P_site"/>
</dbReference>
<organism evidence="13 14">
    <name type="scientific">Methyloceanibacter caenitepidi</name>
    <dbReference type="NCBI Taxonomy" id="1384459"/>
    <lineage>
        <taxon>Bacteria</taxon>
        <taxon>Pseudomonadati</taxon>
        <taxon>Pseudomonadota</taxon>
        <taxon>Alphaproteobacteria</taxon>
        <taxon>Hyphomicrobiales</taxon>
        <taxon>Hyphomicrobiaceae</taxon>
        <taxon>Methyloceanibacter</taxon>
    </lineage>
</organism>
<feature type="transmembrane region" description="Helical" evidence="11">
    <location>
        <begin position="374"/>
        <end position="396"/>
    </location>
</feature>
<evidence type="ECO:0000313" key="13">
    <source>
        <dbReference type="EMBL" id="BAQ17969.1"/>
    </source>
</evidence>
<keyword evidence="3 11" id="KW-1003">Cell membrane</keyword>
<feature type="transmembrane region" description="Helical" evidence="11">
    <location>
        <begin position="181"/>
        <end position="200"/>
    </location>
</feature>
<dbReference type="NCBIfam" id="TIGR01511">
    <property type="entry name" value="ATPase-IB1_Cu"/>
    <property type="match status" value="1"/>
</dbReference>
<dbReference type="FunFam" id="2.70.150.10:FF:000020">
    <property type="entry name" value="Copper-exporting P-type ATPase A"/>
    <property type="match status" value="1"/>
</dbReference>
<dbReference type="GO" id="GO:0016887">
    <property type="term" value="F:ATP hydrolysis activity"/>
    <property type="evidence" value="ECO:0007669"/>
    <property type="project" value="InterPro"/>
</dbReference>
<evidence type="ECO:0000256" key="11">
    <source>
        <dbReference type="RuleBase" id="RU362081"/>
    </source>
</evidence>
<feature type="transmembrane region" description="Helical" evidence="11">
    <location>
        <begin position="116"/>
        <end position="138"/>
    </location>
</feature>
<dbReference type="SUPFAM" id="SSF47240">
    <property type="entry name" value="Ferritin-like"/>
    <property type="match status" value="1"/>
</dbReference>
<dbReference type="SFLD" id="SFLDS00003">
    <property type="entry name" value="Haloacid_Dehalogenase"/>
    <property type="match status" value="1"/>
</dbReference>
<dbReference type="SMART" id="SM00746">
    <property type="entry name" value="TRASH"/>
    <property type="match status" value="1"/>
</dbReference>
<comment type="subcellular location">
    <subcellularLocation>
        <location evidence="1">Cell membrane</location>
        <topology evidence="1">Multi-pass membrane protein</topology>
    </subcellularLocation>
</comment>
<dbReference type="InterPro" id="IPR044492">
    <property type="entry name" value="P_typ_ATPase_HD_dom"/>
</dbReference>
<evidence type="ECO:0000256" key="6">
    <source>
        <dbReference type="ARBA" id="ARBA00022741"/>
    </source>
</evidence>
<dbReference type="PANTHER" id="PTHR43520:SF8">
    <property type="entry name" value="P-TYPE CU(+) TRANSPORTER"/>
    <property type="match status" value="1"/>
</dbReference>
<dbReference type="InterPro" id="IPR011017">
    <property type="entry name" value="TRASH_dom"/>
</dbReference>
<dbReference type="GO" id="GO:0005886">
    <property type="term" value="C:plasma membrane"/>
    <property type="evidence" value="ECO:0007669"/>
    <property type="project" value="UniProtKB-SubCell"/>
</dbReference>
<dbReference type="InterPro" id="IPR059000">
    <property type="entry name" value="ATPase_P-type_domA"/>
</dbReference>
<evidence type="ECO:0000256" key="4">
    <source>
        <dbReference type="ARBA" id="ARBA00022692"/>
    </source>
</evidence>
<dbReference type="InterPro" id="IPR045800">
    <property type="entry name" value="HMBD"/>
</dbReference>
<dbReference type="InterPro" id="IPR009078">
    <property type="entry name" value="Ferritin-like_SF"/>
</dbReference>
<evidence type="ECO:0000256" key="2">
    <source>
        <dbReference type="ARBA" id="ARBA00006024"/>
    </source>
</evidence>
<dbReference type="Pfam" id="PF19335">
    <property type="entry name" value="HMBD"/>
    <property type="match status" value="1"/>
</dbReference>
<evidence type="ECO:0000256" key="7">
    <source>
        <dbReference type="ARBA" id="ARBA00022840"/>
    </source>
</evidence>
<dbReference type="InterPro" id="IPR036412">
    <property type="entry name" value="HAD-like_sf"/>
</dbReference>
<keyword evidence="8" id="KW-1278">Translocase</keyword>
<dbReference type="EMBL" id="AP014648">
    <property type="protein sequence ID" value="BAQ17969.1"/>
    <property type="molecule type" value="Genomic_DNA"/>
</dbReference>
<dbReference type="GO" id="GO:0060003">
    <property type="term" value="P:copper ion export"/>
    <property type="evidence" value="ECO:0007669"/>
    <property type="project" value="UniProtKB-ARBA"/>
</dbReference>
<dbReference type="HOGENOM" id="CLU_001771_0_3_5"/>
<dbReference type="RefSeq" id="WP_082025643.1">
    <property type="nucleotide sequence ID" value="NZ_AP014648.1"/>
</dbReference>
<dbReference type="GO" id="GO:0016491">
    <property type="term" value="F:oxidoreductase activity"/>
    <property type="evidence" value="ECO:0007669"/>
    <property type="project" value="InterPro"/>
</dbReference>
<feature type="transmembrane region" description="Helical" evidence="11">
    <location>
        <begin position="150"/>
        <end position="169"/>
    </location>
</feature>
<keyword evidence="7 11" id="KW-0067">ATP-binding</keyword>
<proteinExistence type="inferred from homology"/>
<evidence type="ECO:0000256" key="5">
    <source>
        <dbReference type="ARBA" id="ARBA00022723"/>
    </source>
</evidence>
<dbReference type="STRING" id="1384459.GL4_2535"/>
<keyword evidence="6 11" id="KW-0547">Nucleotide-binding</keyword>
<keyword evidence="4 11" id="KW-0812">Transmembrane</keyword>
<dbReference type="Gene3D" id="2.70.150.10">
    <property type="entry name" value="Calcium-transporting ATPase, cytoplasmic transduction domain A"/>
    <property type="match status" value="1"/>
</dbReference>
<dbReference type="PANTHER" id="PTHR43520">
    <property type="entry name" value="ATP7, ISOFORM B"/>
    <property type="match status" value="1"/>
</dbReference>
<dbReference type="Pfam" id="PF00702">
    <property type="entry name" value="Hydrolase"/>
    <property type="match status" value="1"/>
</dbReference>
<dbReference type="GO" id="GO:0055070">
    <property type="term" value="P:copper ion homeostasis"/>
    <property type="evidence" value="ECO:0007669"/>
    <property type="project" value="TreeGrafter"/>
</dbReference>
<dbReference type="NCBIfam" id="TIGR01494">
    <property type="entry name" value="ATPase_P-type"/>
    <property type="match status" value="1"/>
</dbReference>
<feature type="transmembrane region" description="Helical" evidence="11">
    <location>
        <begin position="722"/>
        <end position="741"/>
    </location>
</feature>
<evidence type="ECO:0000256" key="10">
    <source>
        <dbReference type="ARBA" id="ARBA00023136"/>
    </source>
</evidence>
<evidence type="ECO:0000256" key="8">
    <source>
        <dbReference type="ARBA" id="ARBA00022967"/>
    </source>
</evidence>
<dbReference type="Proteomes" id="UP000031643">
    <property type="component" value="Chromosome"/>
</dbReference>
<feature type="transmembrane region" description="Helical" evidence="11">
    <location>
        <begin position="220"/>
        <end position="239"/>
    </location>
</feature>
<dbReference type="CDD" id="cd02094">
    <property type="entry name" value="P-type_ATPase_Cu-like"/>
    <property type="match status" value="1"/>
</dbReference>
<dbReference type="Gene3D" id="3.40.50.1000">
    <property type="entry name" value="HAD superfamily/HAD-like"/>
    <property type="match status" value="1"/>
</dbReference>
<dbReference type="Pfam" id="PF04945">
    <property type="entry name" value="YHS"/>
    <property type="match status" value="1"/>
</dbReference>
<keyword evidence="10 11" id="KW-0472">Membrane</keyword>
<dbReference type="InterPro" id="IPR023299">
    <property type="entry name" value="ATPase_P-typ_cyto_dom_N"/>
</dbReference>
<dbReference type="KEGG" id="mcg:GL4_2535"/>
<evidence type="ECO:0000256" key="3">
    <source>
        <dbReference type="ARBA" id="ARBA00022475"/>
    </source>
</evidence>
<feature type="domain" description="TRASH" evidence="12">
    <location>
        <begin position="14"/>
        <end position="52"/>
    </location>
</feature>
<keyword evidence="5 11" id="KW-0479">Metal-binding</keyword>
<dbReference type="PRINTS" id="PR00943">
    <property type="entry name" value="CUATPASE"/>
</dbReference>
<dbReference type="SFLD" id="SFLDG00002">
    <property type="entry name" value="C1.7:_P-type_atpase_like"/>
    <property type="match status" value="1"/>
</dbReference>
<dbReference type="InterPro" id="IPR001757">
    <property type="entry name" value="P_typ_ATPase"/>
</dbReference>
<dbReference type="AlphaFoldDB" id="A0A0A8K7J5"/>
<dbReference type="GO" id="GO:0005507">
    <property type="term" value="F:copper ion binding"/>
    <property type="evidence" value="ECO:0007669"/>
    <property type="project" value="TreeGrafter"/>
</dbReference>
<dbReference type="SFLD" id="SFLDF00027">
    <property type="entry name" value="p-type_atpase"/>
    <property type="match status" value="1"/>
</dbReference>
<keyword evidence="14" id="KW-1185">Reference proteome</keyword>
<evidence type="ECO:0000256" key="1">
    <source>
        <dbReference type="ARBA" id="ARBA00004651"/>
    </source>
</evidence>
<dbReference type="InterPro" id="IPR012348">
    <property type="entry name" value="RNR-like"/>
</dbReference>
<evidence type="ECO:0000259" key="12">
    <source>
        <dbReference type="SMART" id="SM00746"/>
    </source>
</evidence>
<dbReference type="GO" id="GO:0005524">
    <property type="term" value="F:ATP binding"/>
    <property type="evidence" value="ECO:0007669"/>
    <property type="project" value="UniProtKB-UniRule"/>
</dbReference>
<dbReference type="OrthoDB" id="9807843at2"/>
<gene>
    <name evidence="13" type="ORF">GL4_2535</name>
</gene>
<feature type="transmembrane region" description="Helical" evidence="11">
    <location>
        <begin position="402"/>
        <end position="425"/>
    </location>
</feature>
<keyword evidence="9 11" id="KW-1133">Transmembrane helix</keyword>